<comment type="caution">
    <text evidence="1">The sequence shown here is derived from an EMBL/GenBank/DDBJ whole genome shotgun (WGS) entry which is preliminary data.</text>
</comment>
<dbReference type="AlphaFoldDB" id="A0AAV7HXX6"/>
<dbReference type="Proteomes" id="UP000826195">
    <property type="component" value="Unassembled WGS sequence"/>
</dbReference>
<evidence type="ECO:0000313" key="1">
    <source>
        <dbReference type="EMBL" id="KAH0539288.1"/>
    </source>
</evidence>
<organism evidence="1 2">
    <name type="scientific">Cotesia glomerata</name>
    <name type="common">Lepidopteran parasitic wasp</name>
    <name type="synonym">Apanteles glomeratus</name>
    <dbReference type="NCBI Taxonomy" id="32391"/>
    <lineage>
        <taxon>Eukaryota</taxon>
        <taxon>Metazoa</taxon>
        <taxon>Ecdysozoa</taxon>
        <taxon>Arthropoda</taxon>
        <taxon>Hexapoda</taxon>
        <taxon>Insecta</taxon>
        <taxon>Pterygota</taxon>
        <taxon>Neoptera</taxon>
        <taxon>Endopterygota</taxon>
        <taxon>Hymenoptera</taxon>
        <taxon>Apocrita</taxon>
        <taxon>Ichneumonoidea</taxon>
        <taxon>Braconidae</taxon>
        <taxon>Microgastrinae</taxon>
        <taxon>Cotesia</taxon>
    </lineage>
</organism>
<keyword evidence="2" id="KW-1185">Reference proteome</keyword>
<accession>A0AAV7HXX6</accession>
<name>A0AAV7HXX6_COTGL</name>
<sequence>MLVIYVPTSILRMDIDGRELSAFSVSEASFALFLCRGIYIEEVKKSHLEADGSDKLSLIWLSRVWSKNWSTRTSLECCSVVSGAREE</sequence>
<evidence type="ECO:0000313" key="2">
    <source>
        <dbReference type="Proteomes" id="UP000826195"/>
    </source>
</evidence>
<reference evidence="1 2" key="1">
    <citation type="journal article" date="2021" name="J. Hered.">
        <title>A chromosome-level genome assembly of the parasitoid wasp, Cotesia glomerata (Hymenoptera: Braconidae).</title>
        <authorList>
            <person name="Pinto B.J."/>
            <person name="Weis J.J."/>
            <person name="Gamble T."/>
            <person name="Ode P.J."/>
            <person name="Paul R."/>
            <person name="Zaspel J.M."/>
        </authorList>
    </citation>
    <scope>NUCLEOTIDE SEQUENCE [LARGE SCALE GENOMIC DNA]</scope>
    <source>
        <strain evidence="1">CgM1</strain>
    </source>
</reference>
<gene>
    <name evidence="1" type="ORF">KQX54_003608</name>
</gene>
<proteinExistence type="predicted"/>
<protein>
    <submittedName>
        <fullName evidence="1">Uncharacterized protein</fullName>
    </submittedName>
</protein>
<dbReference type="EMBL" id="JAHXZJ010002609">
    <property type="protein sequence ID" value="KAH0539288.1"/>
    <property type="molecule type" value="Genomic_DNA"/>
</dbReference>